<evidence type="ECO:0000256" key="3">
    <source>
        <dbReference type="PROSITE-ProRule" id="PRU00221"/>
    </source>
</evidence>
<accession>A0A3S5AZX5</accession>
<evidence type="ECO:0000256" key="1">
    <source>
        <dbReference type="ARBA" id="ARBA00022574"/>
    </source>
</evidence>
<dbReference type="Pfam" id="PF00400">
    <property type="entry name" value="WD40"/>
    <property type="match status" value="1"/>
</dbReference>
<reference evidence="4" key="1">
    <citation type="submission" date="2018-11" db="EMBL/GenBank/DDBJ databases">
        <authorList>
            <consortium name="Pathogen Informatics"/>
        </authorList>
    </citation>
    <scope>NUCLEOTIDE SEQUENCE</scope>
</reference>
<comment type="caution">
    <text evidence="4">The sequence shown here is derived from an EMBL/GenBank/DDBJ whole genome shotgun (WGS) entry which is preliminary data.</text>
</comment>
<dbReference type="InterPro" id="IPR019775">
    <property type="entry name" value="WD40_repeat_CS"/>
</dbReference>
<gene>
    <name evidence="4" type="ORF">PXEA_LOCUS35300</name>
</gene>
<dbReference type="PROSITE" id="PS50082">
    <property type="entry name" value="WD_REPEATS_2"/>
    <property type="match status" value="1"/>
</dbReference>
<proteinExistence type="predicted"/>
<dbReference type="PROSITE" id="PS00678">
    <property type="entry name" value="WD_REPEATS_1"/>
    <property type="match status" value="1"/>
</dbReference>
<dbReference type="InterPro" id="IPR001680">
    <property type="entry name" value="WD40_rpt"/>
</dbReference>
<dbReference type="InterPro" id="IPR015943">
    <property type="entry name" value="WD40/YVTN_repeat-like_dom_sf"/>
</dbReference>
<feature type="repeat" description="WD" evidence="3">
    <location>
        <begin position="119"/>
        <end position="134"/>
    </location>
</feature>
<dbReference type="SUPFAM" id="SSF50978">
    <property type="entry name" value="WD40 repeat-like"/>
    <property type="match status" value="1"/>
</dbReference>
<evidence type="ECO:0000313" key="4">
    <source>
        <dbReference type="EMBL" id="VEL41860.1"/>
    </source>
</evidence>
<dbReference type="OrthoDB" id="338622at2759"/>
<dbReference type="AlphaFoldDB" id="A0A3S5AZX5"/>
<evidence type="ECO:0000256" key="2">
    <source>
        <dbReference type="ARBA" id="ARBA00022737"/>
    </source>
</evidence>
<name>A0A3S5AZX5_9PLAT</name>
<keyword evidence="5" id="KW-1185">Reference proteome</keyword>
<dbReference type="EMBL" id="CAAALY010271378">
    <property type="protein sequence ID" value="VEL41860.1"/>
    <property type="molecule type" value="Genomic_DNA"/>
</dbReference>
<protein>
    <submittedName>
        <fullName evidence="4">Uncharacterized protein</fullName>
    </submittedName>
</protein>
<dbReference type="Gene3D" id="2.130.10.10">
    <property type="entry name" value="YVTN repeat-like/Quinoprotein amine dehydrogenase"/>
    <property type="match status" value="1"/>
</dbReference>
<dbReference type="InterPro" id="IPR036322">
    <property type="entry name" value="WD40_repeat_dom_sf"/>
</dbReference>
<keyword evidence="2" id="KW-0677">Repeat</keyword>
<dbReference type="Proteomes" id="UP000784294">
    <property type="component" value="Unassembled WGS sequence"/>
</dbReference>
<evidence type="ECO:0000313" key="5">
    <source>
        <dbReference type="Proteomes" id="UP000784294"/>
    </source>
</evidence>
<keyword evidence="1 3" id="KW-0853">WD repeat</keyword>
<organism evidence="4 5">
    <name type="scientific">Protopolystoma xenopodis</name>
    <dbReference type="NCBI Taxonomy" id="117903"/>
    <lineage>
        <taxon>Eukaryota</taxon>
        <taxon>Metazoa</taxon>
        <taxon>Spiralia</taxon>
        <taxon>Lophotrochozoa</taxon>
        <taxon>Platyhelminthes</taxon>
        <taxon>Monogenea</taxon>
        <taxon>Polyopisthocotylea</taxon>
        <taxon>Polystomatidea</taxon>
        <taxon>Polystomatidae</taxon>
        <taxon>Protopolystoma</taxon>
    </lineage>
</organism>
<sequence>MRYFLFLPLIDPDSELSDKRHITQQTNGHKFPSAAIFSSILEESGGMSNGSSVSVSSRSAFSSFRLVGHEGPVTALLHPASLSWAVDEIISPSVLTSNKDFTSSSAISNLFYLYNPAHLVSGGADFTVRLWNLNPSVDAHRLDRVDGVRELHCLAVFRAHSGPVIGLAPGPPAQAILHPSAGNPRLSVSL</sequence>